<evidence type="ECO:0000313" key="6">
    <source>
        <dbReference type="Proteomes" id="UP000053780"/>
    </source>
</evidence>
<keyword evidence="2" id="KW-0378">Hydrolase</keyword>
<evidence type="ECO:0000256" key="2">
    <source>
        <dbReference type="ARBA" id="ARBA00022801"/>
    </source>
</evidence>
<keyword evidence="3" id="KW-0067">ATP-binding</keyword>
<dbReference type="HOGENOM" id="CLU_862035_0_0_1"/>
<keyword evidence="6" id="KW-1185">Reference proteome</keyword>
<dbReference type="InterPro" id="IPR000330">
    <property type="entry name" value="SNF2_N"/>
</dbReference>
<dbReference type="AlphaFoldDB" id="T0M8H2"/>
<protein>
    <submittedName>
        <fullName evidence="5">Belongs to the snf2 rad54 helicase family</fullName>
    </submittedName>
</protein>
<dbReference type="InterPro" id="IPR014001">
    <property type="entry name" value="Helicase_ATP-bd"/>
</dbReference>
<dbReference type="GO" id="GO:0043596">
    <property type="term" value="C:nuclear replication fork"/>
    <property type="evidence" value="ECO:0007669"/>
    <property type="project" value="TreeGrafter"/>
</dbReference>
<dbReference type="GO" id="GO:0005524">
    <property type="term" value="F:ATP binding"/>
    <property type="evidence" value="ECO:0007669"/>
    <property type="project" value="InterPro"/>
</dbReference>
<organism evidence="5 6">
    <name type="scientific">Vairimorpha apis BRL 01</name>
    <dbReference type="NCBI Taxonomy" id="1037528"/>
    <lineage>
        <taxon>Eukaryota</taxon>
        <taxon>Fungi</taxon>
        <taxon>Fungi incertae sedis</taxon>
        <taxon>Microsporidia</taxon>
        <taxon>Nosematidae</taxon>
        <taxon>Vairimorpha</taxon>
    </lineage>
</organism>
<sequence length="275" mass="31562">MNFALNRGGRVILGDDMGLGKTIQALGISYFYKMEWPMLIVSPASLLENWADSCQQFLSVEAKIVRSKTDFGEHVSIISYDLSSKYADIIKLLNYSVIIVDECHYLKSSTSKRTKNLLPILQNASRLILMSGTPAVSRPLELYTIFQAIDKSLFPIFSEYGMRYCNGRKIRHWYDYKGCSNAEELNFIINKYFMIRRLKDDVLSQLPPKCRRQIIIKCNTQCDIKNLQLIGDNVEQTVISLYRDAASIKLEPVKSYIDTILEKKLNALFSHTIML</sequence>
<dbReference type="SMART" id="SM00487">
    <property type="entry name" value="DEXDc"/>
    <property type="match status" value="1"/>
</dbReference>
<dbReference type="PANTHER" id="PTHR45766:SF6">
    <property type="entry name" value="SWI_SNF-RELATED MATRIX-ASSOCIATED ACTIN-DEPENDENT REGULATOR OF CHROMATIN SUBFAMILY A-LIKE PROTEIN 1"/>
    <property type="match status" value="1"/>
</dbReference>
<dbReference type="Gene3D" id="3.40.50.10810">
    <property type="entry name" value="Tandem AAA-ATPase domain"/>
    <property type="match status" value="1"/>
</dbReference>
<keyword evidence="1" id="KW-0547">Nucleotide-binding</keyword>
<dbReference type="InterPro" id="IPR038718">
    <property type="entry name" value="SNF2-like_sf"/>
</dbReference>
<keyword evidence="5" id="KW-0347">Helicase</keyword>
<dbReference type="GO" id="GO:0006281">
    <property type="term" value="P:DNA repair"/>
    <property type="evidence" value="ECO:0007669"/>
    <property type="project" value="TreeGrafter"/>
</dbReference>
<dbReference type="PROSITE" id="PS51192">
    <property type="entry name" value="HELICASE_ATP_BIND_1"/>
    <property type="match status" value="1"/>
</dbReference>
<accession>T0M8H2</accession>
<evidence type="ECO:0000256" key="1">
    <source>
        <dbReference type="ARBA" id="ARBA00022741"/>
    </source>
</evidence>
<dbReference type="GO" id="GO:0031297">
    <property type="term" value="P:replication fork processing"/>
    <property type="evidence" value="ECO:0007669"/>
    <property type="project" value="TreeGrafter"/>
</dbReference>
<dbReference type="EMBL" id="KE647376">
    <property type="protein sequence ID" value="EQB59696.1"/>
    <property type="molecule type" value="Genomic_DNA"/>
</dbReference>
<dbReference type="VEuPathDB" id="MicrosporidiaDB:NAPIS_ORF02739"/>
<name>T0M8H2_9MICR</name>
<dbReference type="GO" id="GO:0016787">
    <property type="term" value="F:hydrolase activity"/>
    <property type="evidence" value="ECO:0007669"/>
    <property type="project" value="UniProtKB-KW"/>
</dbReference>
<evidence type="ECO:0000259" key="4">
    <source>
        <dbReference type="PROSITE" id="PS51192"/>
    </source>
</evidence>
<dbReference type="OrthoDB" id="448448at2759"/>
<gene>
    <name evidence="5" type="ORF">NAPIS_ORF02739</name>
</gene>
<dbReference type="SUPFAM" id="SSF52540">
    <property type="entry name" value="P-loop containing nucleoside triphosphate hydrolases"/>
    <property type="match status" value="1"/>
</dbReference>
<dbReference type="GO" id="GO:0004386">
    <property type="term" value="F:helicase activity"/>
    <property type="evidence" value="ECO:0007669"/>
    <property type="project" value="UniProtKB-KW"/>
</dbReference>
<evidence type="ECO:0000256" key="3">
    <source>
        <dbReference type="ARBA" id="ARBA00022840"/>
    </source>
</evidence>
<proteinExistence type="predicted"/>
<evidence type="ECO:0000313" key="5">
    <source>
        <dbReference type="EMBL" id="EQB59696.1"/>
    </source>
</evidence>
<feature type="domain" description="Helicase ATP-binding" evidence="4">
    <location>
        <begin position="2"/>
        <end position="152"/>
    </location>
</feature>
<reference evidence="5 6" key="1">
    <citation type="journal article" date="2013" name="BMC Genomics">
        <title>Genome sequencing and comparative genomics of honey bee microsporidia, Nosema apis reveal novel insights into host-parasite interactions.</title>
        <authorList>
            <person name="Chen Yp."/>
            <person name="Pettis J.S."/>
            <person name="Zhao Y."/>
            <person name="Liu X."/>
            <person name="Tallon L.J."/>
            <person name="Sadzewicz L.D."/>
            <person name="Li R."/>
            <person name="Zheng H."/>
            <person name="Huang S."/>
            <person name="Zhang X."/>
            <person name="Hamilton M.C."/>
            <person name="Pernal S.F."/>
            <person name="Melathopoulos A.P."/>
            <person name="Yan X."/>
            <person name="Evans J.D."/>
        </authorList>
    </citation>
    <scope>NUCLEOTIDE SEQUENCE [LARGE SCALE GENOMIC DNA]</scope>
    <source>
        <strain evidence="5 6">BRL 01</strain>
    </source>
</reference>
<dbReference type="InterPro" id="IPR027417">
    <property type="entry name" value="P-loop_NTPase"/>
</dbReference>
<dbReference type="Proteomes" id="UP000053780">
    <property type="component" value="Unassembled WGS sequence"/>
</dbReference>
<dbReference type="Pfam" id="PF00176">
    <property type="entry name" value="SNF2-rel_dom"/>
    <property type="match status" value="1"/>
</dbReference>
<dbReference type="PANTHER" id="PTHR45766">
    <property type="entry name" value="DNA ANNEALING HELICASE AND ENDONUCLEASE ZRANB3 FAMILY MEMBER"/>
    <property type="match status" value="1"/>
</dbReference>